<protein>
    <submittedName>
        <fullName evidence="7">Acyltransferase</fullName>
    </submittedName>
</protein>
<evidence type="ECO:0000256" key="6">
    <source>
        <dbReference type="ARBA" id="ARBA00023136"/>
    </source>
</evidence>
<organism evidence="7 8">
    <name type="scientific">Paenibacillus baekrokdamisoli</name>
    <dbReference type="NCBI Taxonomy" id="1712516"/>
    <lineage>
        <taxon>Bacteria</taxon>
        <taxon>Bacillati</taxon>
        <taxon>Bacillota</taxon>
        <taxon>Bacilli</taxon>
        <taxon>Bacillales</taxon>
        <taxon>Paenibacillaceae</taxon>
        <taxon>Paenibacillus</taxon>
    </lineage>
</organism>
<proteinExistence type="inferred from homology"/>
<evidence type="ECO:0000256" key="5">
    <source>
        <dbReference type="ARBA" id="ARBA00022989"/>
    </source>
</evidence>
<dbReference type="PANTHER" id="PTHR40074:SF2">
    <property type="entry name" value="O-ACETYLTRANSFERASE WECH"/>
    <property type="match status" value="1"/>
</dbReference>
<dbReference type="GO" id="GO:0016413">
    <property type="term" value="F:O-acetyltransferase activity"/>
    <property type="evidence" value="ECO:0007669"/>
    <property type="project" value="TreeGrafter"/>
</dbReference>
<comment type="subcellular location">
    <subcellularLocation>
        <location evidence="1">Cell membrane</location>
        <topology evidence="1">Multi-pass membrane protein</topology>
    </subcellularLocation>
</comment>
<dbReference type="InterPro" id="IPR002656">
    <property type="entry name" value="Acyl_transf_3_dom"/>
</dbReference>
<name>A0A3G9J8E4_9BACL</name>
<keyword evidence="7" id="KW-0012">Acyltransferase</keyword>
<dbReference type="Pfam" id="PF01757">
    <property type="entry name" value="Acyl_transf_3"/>
    <property type="match status" value="1"/>
</dbReference>
<dbReference type="KEGG" id="pbk:Back11_08890"/>
<dbReference type="GO" id="GO:0005886">
    <property type="term" value="C:plasma membrane"/>
    <property type="evidence" value="ECO:0007669"/>
    <property type="project" value="UniProtKB-SubCell"/>
</dbReference>
<evidence type="ECO:0000256" key="1">
    <source>
        <dbReference type="ARBA" id="ARBA00004651"/>
    </source>
</evidence>
<comment type="similarity">
    <text evidence="2">Belongs to the acyltransferase 3 family.</text>
</comment>
<keyword evidence="7" id="KW-0808">Transferase</keyword>
<reference evidence="7 8" key="1">
    <citation type="submission" date="2018-11" db="EMBL/GenBank/DDBJ databases">
        <title>Complete genome sequence of Paenibacillus baekrokdamisoli strain KCTC 33723.</title>
        <authorList>
            <person name="Kang S.W."/>
            <person name="Lee K.C."/>
            <person name="Kim K.K."/>
            <person name="Kim J.S."/>
            <person name="Kim D.S."/>
            <person name="Ko S.H."/>
            <person name="Yang S.H."/>
            <person name="Lee J.S."/>
        </authorList>
    </citation>
    <scope>NUCLEOTIDE SEQUENCE [LARGE SCALE GENOMIC DNA]</scope>
    <source>
        <strain evidence="7 8">KCTC 33723</strain>
    </source>
</reference>
<evidence type="ECO:0000313" key="7">
    <source>
        <dbReference type="EMBL" id="BBH19544.1"/>
    </source>
</evidence>
<keyword evidence="3" id="KW-1003">Cell membrane</keyword>
<evidence type="ECO:0000256" key="4">
    <source>
        <dbReference type="ARBA" id="ARBA00022692"/>
    </source>
</evidence>
<keyword evidence="6" id="KW-0472">Membrane</keyword>
<evidence type="ECO:0000313" key="8">
    <source>
        <dbReference type="Proteomes" id="UP000275368"/>
    </source>
</evidence>
<evidence type="ECO:0000256" key="2">
    <source>
        <dbReference type="ARBA" id="ARBA00007400"/>
    </source>
</evidence>
<evidence type="ECO:0000256" key="3">
    <source>
        <dbReference type="ARBA" id="ARBA00022475"/>
    </source>
</evidence>
<keyword evidence="8" id="KW-1185">Reference proteome</keyword>
<dbReference type="EMBL" id="AP019308">
    <property type="protein sequence ID" value="BBH19544.1"/>
    <property type="molecule type" value="Genomic_DNA"/>
</dbReference>
<dbReference type="AlphaFoldDB" id="A0A3G9J8E4"/>
<dbReference type="Proteomes" id="UP000275368">
    <property type="component" value="Chromosome"/>
</dbReference>
<dbReference type="RefSeq" id="WP_125653946.1">
    <property type="nucleotide sequence ID" value="NZ_AP019308.1"/>
</dbReference>
<dbReference type="GO" id="GO:0009246">
    <property type="term" value="P:enterobacterial common antigen biosynthetic process"/>
    <property type="evidence" value="ECO:0007669"/>
    <property type="project" value="TreeGrafter"/>
</dbReference>
<dbReference type="OrthoDB" id="65129at2"/>
<keyword evidence="4" id="KW-0812">Transmembrane</keyword>
<sequence length="386" mass="44777">MSKRPKIDHIELFRGLAILAVLLIHVTSYPIILLPMHSTLYPLYHIVNTFSHFAVPAFIFLSALGMFYQYDDTRKPNWYSFYFKRFKVIIIPYVLWSFFYYALVFYFSRKSLTEGSLSYFKGLLIGSNYAHLYFIIIIVQFYLLFPLIHRLLLTKPLRSHIIAFGIAAQAIFYLANYNYLHLSKIGSIAASYLLYYCLGAFVGLRMQSNNGTFHSGKWIYPTWLLFAVMYASQMWMIRANPHWVPRVWLSGINFVTDYSFSAISCLFLLQLSQYLLNWRWHSVTKLLLSIGATSLGIYYVHPFLLLVWRAKFMSTQPILYHPLTWLGGILALALSWVFTLILQRRKWGFLIVGKVVANKSNTDNLVIDQAHQSQAPSVSSGIEAKL</sequence>
<keyword evidence="5" id="KW-1133">Transmembrane helix</keyword>
<accession>A0A3G9J8E4</accession>
<gene>
    <name evidence="7" type="ORF">Back11_08890</name>
</gene>
<dbReference type="PANTHER" id="PTHR40074">
    <property type="entry name" value="O-ACETYLTRANSFERASE WECH"/>
    <property type="match status" value="1"/>
</dbReference>